<dbReference type="OMA" id="PKLFAGY"/>
<reference evidence="5 6" key="2">
    <citation type="journal article" date="2013" name="PLoS ONE">
        <title>Whole genome mapping and re-organization of the nuclear and mitochondrial genomes of Babesia microti isolates.</title>
        <authorList>
            <person name="Cornillot E."/>
            <person name="Dassouli A."/>
            <person name="Garg A."/>
            <person name="Pachikara N."/>
            <person name="Randazzo S."/>
            <person name="Depoix D."/>
            <person name="Carcy B."/>
            <person name="Delbecq S."/>
            <person name="Frutos R."/>
            <person name="Silva J.C."/>
            <person name="Sutton R."/>
            <person name="Krause P.J."/>
            <person name="Mamoun C.B."/>
        </authorList>
    </citation>
    <scope>NUCLEOTIDE SEQUENCE [LARGE SCALE GENOMIC DNA]</scope>
    <source>
        <strain evidence="5 6">RI</strain>
    </source>
</reference>
<name>A0A0K3ATU8_BABMR</name>
<dbReference type="AlphaFoldDB" id="A0A0K3ATU8"/>
<evidence type="ECO:0000256" key="3">
    <source>
        <dbReference type="ARBA" id="ARBA00023274"/>
    </source>
</evidence>
<keyword evidence="4" id="KW-0732">Signal</keyword>
<dbReference type="PANTHER" id="PTHR13528:SF2">
    <property type="entry name" value="LARGE RIBOSOMAL SUBUNIT PROTEIN BL28M"/>
    <property type="match status" value="1"/>
</dbReference>
<dbReference type="GO" id="GO:0005840">
    <property type="term" value="C:ribosome"/>
    <property type="evidence" value="ECO:0007669"/>
    <property type="project" value="UniProtKB-KW"/>
</dbReference>
<comment type="similarity">
    <text evidence="1">Belongs to the bacterial ribosomal protein bL28 family.</text>
</comment>
<evidence type="ECO:0000256" key="1">
    <source>
        <dbReference type="ARBA" id="ARBA00008760"/>
    </source>
</evidence>
<dbReference type="PANTHER" id="PTHR13528">
    <property type="entry name" value="39S RIBOSOMAL PROTEIN L28, MITOCHONDRIAL"/>
    <property type="match status" value="1"/>
</dbReference>
<dbReference type="VEuPathDB" id="PiroplasmaDB:BMR1_03g01885"/>
<gene>
    <name evidence="5" type="ORF">BMR1_03g01885</name>
</gene>
<keyword evidence="6" id="KW-1185">Reference proteome</keyword>
<reference evidence="5 6" key="1">
    <citation type="journal article" date="2012" name="Nucleic Acids Res.">
        <title>Sequencing of the smallest Apicomplexan genome from the human pathogen Babesia microti.</title>
        <authorList>
            <person name="Cornillot E."/>
            <person name="Hadj-Kaddour K."/>
            <person name="Dassouli A."/>
            <person name="Noel B."/>
            <person name="Ranwez V."/>
            <person name="Vacherie B."/>
            <person name="Augagneur Y."/>
            <person name="Bres V."/>
            <person name="Duclos A."/>
            <person name="Randazzo S."/>
            <person name="Carcy B."/>
            <person name="Debierre-Grockiego F."/>
            <person name="Delbecq S."/>
            <person name="Moubri-Menage K."/>
            <person name="Shams-Eldin H."/>
            <person name="Usmani-Brown S."/>
            <person name="Bringaud F."/>
            <person name="Wincker P."/>
            <person name="Vivares C.P."/>
            <person name="Schwarz R.T."/>
            <person name="Schetters T.P."/>
            <person name="Krause P.J."/>
            <person name="Gorenflot A."/>
            <person name="Berry V."/>
            <person name="Barbe V."/>
            <person name="Ben Mamoun C."/>
        </authorList>
    </citation>
    <scope>NUCLEOTIDE SEQUENCE [LARGE SCALE GENOMIC DNA]</scope>
    <source>
        <strain evidence="5 6">RI</strain>
    </source>
</reference>
<evidence type="ECO:0000313" key="6">
    <source>
        <dbReference type="Proteomes" id="UP000002899"/>
    </source>
</evidence>
<dbReference type="GeneID" id="24425018"/>
<feature type="chain" id="PRO_5005493872" evidence="4">
    <location>
        <begin position="19"/>
        <end position="200"/>
    </location>
</feature>
<evidence type="ECO:0000313" key="5">
    <source>
        <dbReference type="EMBL" id="CTQ40976.1"/>
    </source>
</evidence>
<reference evidence="5 6" key="3">
    <citation type="journal article" date="2016" name="Sci. Rep.">
        <title>Genome-wide diversity and gene expression profiling of Babesia microti isolates identify polymorphic genes that mediate host-pathogen interactions.</title>
        <authorList>
            <person name="Silva J.C."/>
            <person name="Cornillot E."/>
            <person name="McCracken C."/>
            <person name="Usmani-Brown S."/>
            <person name="Dwivedi A."/>
            <person name="Ifeonu O.O."/>
            <person name="Crabtree J."/>
            <person name="Gotia H.T."/>
            <person name="Virji A.Z."/>
            <person name="Reynes C."/>
            <person name="Colinge J."/>
            <person name="Kumar V."/>
            <person name="Lawres L."/>
            <person name="Pazzi J.E."/>
            <person name="Pablo J.V."/>
            <person name="Hung C."/>
            <person name="Brancato J."/>
            <person name="Kumari P."/>
            <person name="Orvis J."/>
            <person name="Tretina K."/>
            <person name="Chibucos M."/>
            <person name="Ott S."/>
            <person name="Sadzewicz L."/>
            <person name="Sengamalay N."/>
            <person name="Shetty A.C."/>
            <person name="Su Q."/>
            <person name="Tallon L."/>
            <person name="Fraser C.M."/>
            <person name="Frutos R."/>
            <person name="Molina D.M."/>
            <person name="Krause P.J."/>
            <person name="Ben Mamoun C."/>
        </authorList>
    </citation>
    <scope>NUCLEOTIDE SEQUENCE [LARGE SCALE GENOMIC DNA]</scope>
    <source>
        <strain evidence="5 6">RI</strain>
    </source>
</reference>
<dbReference type="Pfam" id="PF00830">
    <property type="entry name" value="Ribosomal_L28"/>
    <property type="match status" value="1"/>
</dbReference>
<dbReference type="RefSeq" id="XP_012648987.1">
    <property type="nucleotide sequence ID" value="XM_012793533.1"/>
</dbReference>
<evidence type="ECO:0000256" key="2">
    <source>
        <dbReference type="ARBA" id="ARBA00022980"/>
    </source>
</evidence>
<dbReference type="SUPFAM" id="SSF143800">
    <property type="entry name" value="L28p-like"/>
    <property type="match status" value="1"/>
</dbReference>
<proteinExistence type="inferred from homology"/>
<accession>A0A0K3ATU8</accession>
<dbReference type="KEGG" id="bmic:BMR1_03g01885"/>
<feature type="signal peptide" evidence="4">
    <location>
        <begin position="1"/>
        <end position="18"/>
    </location>
</feature>
<sequence>MYIYLIALLTNLIVNTTSFLPPNVTLGDFKVFSEKRHKEARLGKKFKSRGTSSIARHYRLVGRGGGLPRVYKLSGLPTKEIKLPARRCAVLGKMDNRGANKISHSGHKTRIIKRLNLAWHRVWFPQEKCFIKLRMSARGLKTMKALGFEECVRRFNLDLSKAKFAGFPKHSGKYKVPEFFSHKNRQNRLPFICKLLTTSG</sequence>
<dbReference type="GO" id="GO:0003735">
    <property type="term" value="F:structural constituent of ribosome"/>
    <property type="evidence" value="ECO:0007669"/>
    <property type="project" value="InterPro"/>
</dbReference>
<dbReference type="OrthoDB" id="361870at2759"/>
<keyword evidence="3" id="KW-0687">Ribonucleoprotein</keyword>
<protein>
    <submittedName>
        <fullName evidence="5">50S ribosomal protein L28 chloroplastic</fullName>
    </submittedName>
</protein>
<dbReference type="InterPro" id="IPR034704">
    <property type="entry name" value="Ribosomal_bL28/bL31-like_sf"/>
</dbReference>
<dbReference type="InterPro" id="IPR026569">
    <property type="entry name" value="Ribosomal_bL28"/>
</dbReference>
<dbReference type="GO" id="GO:1990904">
    <property type="term" value="C:ribonucleoprotein complex"/>
    <property type="evidence" value="ECO:0007669"/>
    <property type="project" value="UniProtKB-KW"/>
</dbReference>
<dbReference type="EMBL" id="LN871598">
    <property type="protein sequence ID" value="CTQ40976.1"/>
    <property type="molecule type" value="Genomic_DNA"/>
</dbReference>
<evidence type="ECO:0000256" key="4">
    <source>
        <dbReference type="SAM" id="SignalP"/>
    </source>
</evidence>
<dbReference type="Gene3D" id="2.30.170.40">
    <property type="entry name" value="Ribosomal protein L28/L24"/>
    <property type="match status" value="1"/>
</dbReference>
<organism evidence="5 6">
    <name type="scientific">Babesia microti (strain RI)</name>
    <dbReference type="NCBI Taxonomy" id="1133968"/>
    <lineage>
        <taxon>Eukaryota</taxon>
        <taxon>Sar</taxon>
        <taxon>Alveolata</taxon>
        <taxon>Apicomplexa</taxon>
        <taxon>Aconoidasida</taxon>
        <taxon>Piroplasmida</taxon>
        <taxon>Babesiidae</taxon>
        <taxon>Babesia</taxon>
    </lineage>
</organism>
<dbReference type="InterPro" id="IPR037147">
    <property type="entry name" value="Ribosomal_bL28_sf"/>
</dbReference>
<keyword evidence="2 5" id="KW-0689">Ribosomal protein</keyword>
<dbReference type="Proteomes" id="UP000002899">
    <property type="component" value="Chromosome III"/>
</dbReference>